<proteinExistence type="predicted"/>
<keyword evidence="3" id="KW-0862">Zinc</keyword>
<keyword evidence="7" id="KW-1185">Reference proteome</keyword>
<sequence length="83" mass="9515">MIHRLTHTGEKAHKCHLCPRTFAVKGSLAGHLTAKHGVGIEMFKCELEGCGKVFISRKYFRVHRKNTHHLYTKKSTRKQGETD</sequence>
<dbReference type="PROSITE" id="PS00028">
    <property type="entry name" value="ZINC_FINGER_C2H2_1"/>
    <property type="match status" value="1"/>
</dbReference>
<gene>
    <name evidence="6" type="ORF">Ocin01_17553</name>
</gene>
<dbReference type="Gene3D" id="3.30.160.60">
    <property type="entry name" value="Classic Zinc Finger"/>
    <property type="match status" value="2"/>
</dbReference>
<dbReference type="STRING" id="48709.A0A1D2M878"/>
<dbReference type="PROSITE" id="PS50157">
    <property type="entry name" value="ZINC_FINGER_C2H2_2"/>
    <property type="match status" value="2"/>
</dbReference>
<dbReference type="InterPro" id="IPR036236">
    <property type="entry name" value="Znf_C2H2_sf"/>
</dbReference>
<feature type="domain" description="C2H2-type" evidence="5">
    <location>
        <begin position="43"/>
        <end position="68"/>
    </location>
</feature>
<reference evidence="6 7" key="1">
    <citation type="journal article" date="2016" name="Genome Biol. Evol.">
        <title>Gene Family Evolution Reflects Adaptation to Soil Environmental Stressors in the Genome of the Collembolan Orchesella cincta.</title>
        <authorList>
            <person name="Faddeeva-Vakhrusheva A."/>
            <person name="Derks M.F."/>
            <person name="Anvar S.Y."/>
            <person name="Agamennone V."/>
            <person name="Suring W."/>
            <person name="Smit S."/>
            <person name="van Straalen N.M."/>
            <person name="Roelofs D."/>
        </authorList>
    </citation>
    <scope>NUCLEOTIDE SEQUENCE [LARGE SCALE GENOMIC DNA]</scope>
    <source>
        <tissue evidence="6">Mixed pool</tissue>
    </source>
</reference>
<dbReference type="SUPFAM" id="SSF57667">
    <property type="entry name" value="beta-beta-alpha zinc fingers"/>
    <property type="match status" value="2"/>
</dbReference>
<accession>A0A1D2M878</accession>
<evidence type="ECO:0000259" key="5">
    <source>
        <dbReference type="PROSITE" id="PS50157"/>
    </source>
</evidence>
<feature type="domain" description="C2H2-type" evidence="5">
    <location>
        <begin position="13"/>
        <end position="36"/>
    </location>
</feature>
<dbReference type="OrthoDB" id="10070972at2759"/>
<name>A0A1D2M878_ORCCI</name>
<dbReference type="FunFam" id="3.30.160.60:FF:000446">
    <property type="entry name" value="Zinc finger protein"/>
    <property type="match status" value="1"/>
</dbReference>
<keyword evidence="1" id="KW-0479">Metal-binding</keyword>
<dbReference type="InterPro" id="IPR013087">
    <property type="entry name" value="Znf_C2H2_type"/>
</dbReference>
<dbReference type="GO" id="GO:0005634">
    <property type="term" value="C:nucleus"/>
    <property type="evidence" value="ECO:0007669"/>
    <property type="project" value="UniProtKB-ARBA"/>
</dbReference>
<dbReference type="Proteomes" id="UP000094527">
    <property type="component" value="Unassembled WGS sequence"/>
</dbReference>
<evidence type="ECO:0000256" key="1">
    <source>
        <dbReference type="ARBA" id="ARBA00022723"/>
    </source>
</evidence>
<keyword evidence="2 4" id="KW-0863">Zinc-finger</keyword>
<evidence type="ECO:0000256" key="4">
    <source>
        <dbReference type="PROSITE-ProRule" id="PRU00042"/>
    </source>
</evidence>
<protein>
    <submittedName>
        <fullName evidence="6">Asparagine-rich zinc finger protein AZF1</fullName>
    </submittedName>
</protein>
<dbReference type="AlphaFoldDB" id="A0A1D2M878"/>
<evidence type="ECO:0000313" key="6">
    <source>
        <dbReference type="EMBL" id="ODM89131.1"/>
    </source>
</evidence>
<organism evidence="6 7">
    <name type="scientific">Orchesella cincta</name>
    <name type="common">Springtail</name>
    <name type="synonym">Podura cincta</name>
    <dbReference type="NCBI Taxonomy" id="48709"/>
    <lineage>
        <taxon>Eukaryota</taxon>
        <taxon>Metazoa</taxon>
        <taxon>Ecdysozoa</taxon>
        <taxon>Arthropoda</taxon>
        <taxon>Hexapoda</taxon>
        <taxon>Collembola</taxon>
        <taxon>Entomobryomorpha</taxon>
        <taxon>Entomobryoidea</taxon>
        <taxon>Orchesellidae</taxon>
        <taxon>Orchesellinae</taxon>
        <taxon>Orchesella</taxon>
    </lineage>
</organism>
<dbReference type="Pfam" id="PF00096">
    <property type="entry name" value="zf-C2H2"/>
    <property type="match status" value="2"/>
</dbReference>
<evidence type="ECO:0000256" key="3">
    <source>
        <dbReference type="ARBA" id="ARBA00022833"/>
    </source>
</evidence>
<dbReference type="SMART" id="SM00355">
    <property type="entry name" value="ZnF_C2H2"/>
    <property type="match status" value="2"/>
</dbReference>
<evidence type="ECO:0000256" key="2">
    <source>
        <dbReference type="ARBA" id="ARBA00022771"/>
    </source>
</evidence>
<evidence type="ECO:0000313" key="7">
    <source>
        <dbReference type="Proteomes" id="UP000094527"/>
    </source>
</evidence>
<dbReference type="EMBL" id="LJIJ01002879">
    <property type="protein sequence ID" value="ODM89131.1"/>
    <property type="molecule type" value="Genomic_DNA"/>
</dbReference>
<dbReference type="GO" id="GO:0008270">
    <property type="term" value="F:zinc ion binding"/>
    <property type="evidence" value="ECO:0007669"/>
    <property type="project" value="UniProtKB-KW"/>
</dbReference>
<comment type="caution">
    <text evidence="6">The sequence shown here is derived from an EMBL/GenBank/DDBJ whole genome shotgun (WGS) entry which is preliminary data.</text>
</comment>